<sequence length="403" mass="45289">MSTSPVVFDPTSEALLQERYAVYRAMRELAPVYLVADSPFPIRVLFRYRDVVAVLKSPAFVREARNAGHELPVREETVRIRQLLSTWMLLRDPPDHTRLRGLVSKAFTPRAVAAMEGFIRQTAEALLDRIQRQGQADLLQDFAEPLPVIVITRLLGAPDEDRERFRRWARIIAAYLGAWSPEDVPPQVSAAAVEMAEYMGTLLDRRRREPGDDLISALLAAEQDGQRLSHDEVIGTVVMLLTAGHETTVNLIANGTYALLRHPHELERLRRSPELVPLAVEELLRYDSPVQMTARHCATPVEIGGARWQRGDAVLLMLGSANRDPEAFPDADRLDVGRQPNEHLAFGHGAHYCVGAGLARLEGRVAFTMMLERLRGLRLVREPRYVPNVAFRALESLPVAWES</sequence>
<gene>
    <name evidence="4" type="ORF">VLY81_01915</name>
</gene>
<dbReference type="Proteomes" id="UP001333102">
    <property type="component" value="Chromosome"/>
</dbReference>
<proteinExistence type="inferred from homology"/>
<dbReference type="CDD" id="cd20625">
    <property type="entry name" value="CYP164-like"/>
    <property type="match status" value="1"/>
</dbReference>
<dbReference type="InterPro" id="IPR036396">
    <property type="entry name" value="Cyt_P450_sf"/>
</dbReference>
<evidence type="ECO:0000256" key="2">
    <source>
        <dbReference type="ARBA" id="ARBA00023033"/>
    </source>
</evidence>
<name>A0ABZ1BQI1_9FIRM</name>
<dbReference type="PANTHER" id="PTHR46696:SF1">
    <property type="entry name" value="CYTOCHROME P450 YJIB-RELATED"/>
    <property type="match status" value="1"/>
</dbReference>
<dbReference type="PANTHER" id="PTHR46696">
    <property type="entry name" value="P450, PUTATIVE (EUROFUNG)-RELATED"/>
    <property type="match status" value="1"/>
</dbReference>
<protein>
    <submittedName>
        <fullName evidence="4">Cytochrome P450</fullName>
    </submittedName>
</protein>
<dbReference type="Pfam" id="PF00067">
    <property type="entry name" value="p450"/>
    <property type="match status" value="2"/>
</dbReference>
<keyword evidence="2 3" id="KW-0503">Monooxygenase</keyword>
<comment type="similarity">
    <text evidence="1 3">Belongs to the cytochrome P450 family.</text>
</comment>
<keyword evidence="5" id="KW-1185">Reference proteome</keyword>
<evidence type="ECO:0000313" key="4">
    <source>
        <dbReference type="EMBL" id="WRP14954.1"/>
    </source>
</evidence>
<dbReference type="PRINTS" id="PR00359">
    <property type="entry name" value="BP450"/>
</dbReference>
<keyword evidence="3" id="KW-0408">Iron</keyword>
<accession>A0ABZ1BQI1</accession>
<dbReference type="InterPro" id="IPR002397">
    <property type="entry name" value="Cyt_P450_B"/>
</dbReference>
<evidence type="ECO:0000313" key="5">
    <source>
        <dbReference type="Proteomes" id="UP001333102"/>
    </source>
</evidence>
<reference evidence="5" key="1">
    <citation type="submission" date="2023-12" db="EMBL/GenBank/DDBJ databases">
        <title>Novel isolates from deep terrestrial aquifers shed light on the physiology and ecology of the class Limnochordia.</title>
        <authorList>
            <person name="Karnachuk O.V."/>
            <person name="Lukina A.P."/>
            <person name="Avakyan M.R."/>
            <person name="Kadnikov V."/>
            <person name="Begmatov S."/>
            <person name="Beletsky A.V."/>
            <person name="Mardanov A.V."/>
            <person name="Ravin N.V."/>
        </authorList>
    </citation>
    <scope>NUCLEOTIDE SEQUENCE [LARGE SCALE GENOMIC DNA]</scope>
    <source>
        <strain evidence="5">LN</strain>
    </source>
</reference>
<evidence type="ECO:0000256" key="1">
    <source>
        <dbReference type="ARBA" id="ARBA00010617"/>
    </source>
</evidence>
<dbReference type="InterPro" id="IPR017972">
    <property type="entry name" value="Cyt_P450_CS"/>
</dbReference>
<dbReference type="SUPFAM" id="SSF48264">
    <property type="entry name" value="Cytochrome P450"/>
    <property type="match status" value="1"/>
</dbReference>
<organism evidence="4 5">
    <name type="scientific">Geochorda subterranea</name>
    <dbReference type="NCBI Taxonomy" id="3109564"/>
    <lineage>
        <taxon>Bacteria</taxon>
        <taxon>Bacillati</taxon>
        <taxon>Bacillota</taxon>
        <taxon>Limnochordia</taxon>
        <taxon>Limnochordales</taxon>
        <taxon>Geochordaceae</taxon>
        <taxon>Geochorda</taxon>
    </lineage>
</organism>
<keyword evidence="3" id="KW-0349">Heme</keyword>
<evidence type="ECO:0000256" key="3">
    <source>
        <dbReference type="RuleBase" id="RU000461"/>
    </source>
</evidence>
<dbReference type="InterPro" id="IPR001128">
    <property type="entry name" value="Cyt_P450"/>
</dbReference>
<keyword evidence="3" id="KW-0560">Oxidoreductase</keyword>
<dbReference type="Gene3D" id="1.10.630.10">
    <property type="entry name" value="Cytochrome P450"/>
    <property type="match status" value="1"/>
</dbReference>
<dbReference type="EMBL" id="CP141614">
    <property type="protein sequence ID" value="WRP14954.1"/>
    <property type="molecule type" value="Genomic_DNA"/>
</dbReference>
<dbReference type="PROSITE" id="PS00086">
    <property type="entry name" value="CYTOCHROME_P450"/>
    <property type="match status" value="1"/>
</dbReference>
<keyword evidence="3" id="KW-0479">Metal-binding</keyword>
<dbReference type="RefSeq" id="WP_324669343.1">
    <property type="nucleotide sequence ID" value="NZ_CP141614.1"/>
</dbReference>